<feature type="compositionally biased region" description="Basic and acidic residues" evidence="1">
    <location>
        <begin position="20"/>
        <end position="30"/>
    </location>
</feature>
<sequence>TTIQDRAKSSSVSQEAATEDVEHTVKEKQNSQEVVIEINSVNKPSYFLPSPSPSPNLSQKSQDLGYASKGSYSQSSPSPS</sequence>
<evidence type="ECO:0000313" key="2">
    <source>
        <dbReference type="EMBL" id="CEK97490.1"/>
    </source>
</evidence>
<feature type="region of interest" description="Disordered" evidence="1">
    <location>
        <begin position="43"/>
        <end position="80"/>
    </location>
</feature>
<dbReference type="AlphaFoldDB" id="A0A0B7BZB4"/>
<evidence type="ECO:0000256" key="1">
    <source>
        <dbReference type="SAM" id="MobiDB-lite"/>
    </source>
</evidence>
<gene>
    <name evidence="2" type="primary">ORF215950</name>
</gene>
<feature type="non-terminal residue" evidence="2">
    <location>
        <position position="1"/>
    </location>
</feature>
<feature type="compositionally biased region" description="Low complexity" evidence="1">
    <location>
        <begin position="65"/>
        <end position="80"/>
    </location>
</feature>
<feature type="non-terminal residue" evidence="2">
    <location>
        <position position="80"/>
    </location>
</feature>
<protein>
    <submittedName>
        <fullName evidence="2">Uncharacterized protein</fullName>
    </submittedName>
</protein>
<name>A0A0B7BZB4_9EUPU</name>
<proteinExistence type="predicted"/>
<feature type="region of interest" description="Disordered" evidence="1">
    <location>
        <begin position="1"/>
        <end position="30"/>
    </location>
</feature>
<reference evidence="2" key="1">
    <citation type="submission" date="2014-12" db="EMBL/GenBank/DDBJ databases">
        <title>Insight into the proteome of Arion vulgaris.</title>
        <authorList>
            <person name="Aradska J."/>
            <person name="Bulat T."/>
            <person name="Smidak R."/>
            <person name="Sarate P."/>
            <person name="Gangsoo J."/>
            <person name="Sialana F."/>
            <person name="Bilban M."/>
            <person name="Lubec G."/>
        </authorList>
    </citation>
    <scope>NUCLEOTIDE SEQUENCE</scope>
    <source>
        <tissue evidence="2">Skin</tissue>
    </source>
</reference>
<dbReference type="EMBL" id="HACG01050625">
    <property type="protein sequence ID" value="CEK97490.1"/>
    <property type="molecule type" value="Transcribed_RNA"/>
</dbReference>
<accession>A0A0B7BZB4</accession>
<organism evidence="2">
    <name type="scientific">Arion vulgaris</name>
    <dbReference type="NCBI Taxonomy" id="1028688"/>
    <lineage>
        <taxon>Eukaryota</taxon>
        <taxon>Metazoa</taxon>
        <taxon>Spiralia</taxon>
        <taxon>Lophotrochozoa</taxon>
        <taxon>Mollusca</taxon>
        <taxon>Gastropoda</taxon>
        <taxon>Heterobranchia</taxon>
        <taxon>Euthyneura</taxon>
        <taxon>Panpulmonata</taxon>
        <taxon>Eupulmonata</taxon>
        <taxon>Stylommatophora</taxon>
        <taxon>Helicina</taxon>
        <taxon>Arionoidea</taxon>
        <taxon>Arionidae</taxon>
        <taxon>Arion</taxon>
    </lineage>
</organism>